<evidence type="ECO:0000313" key="1">
    <source>
        <dbReference type="EMBL" id="CBX94577.1"/>
    </source>
</evidence>
<proteinExistence type="predicted"/>
<dbReference type="VEuPathDB" id="FungiDB:LEMA_P120680.1"/>
<dbReference type="InParanoid" id="E4ZSY9"/>
<dbReference type="AlphaFoldDB" id="E4ZSY9"/>
<dbReference type="EMBL" id="FP929123">
    <property type="protein sequence ID" value="CBX94577.1"/>
    <property type="molecule type" value="Genomic_DNA"/>
</dbReference>
<keyword evidence="2" id="KW-1185">Reference proteome</keyword>
<dbReference type="Proteomes" id="UP000002668">
    <property type="component" value="Genome"/>
</dbReference>
<evidence type="ECO:0000313" key="2">
    <source>
        <dbReference type="Proteomes" id="UP000002668"/>
    </source>
</evidence>
<reference evidence="2" key="1">
    <citation type="journal article" date="2011" name="Nat. Commun.">
        <title>Effector diversification within compartments of the Leptosphaeria maculans genome affected by Repeat-Induced Point mutations.</title>
        <authorList>
            <person name="Rouxel T."/>
            <person name="Grandaubert J."/>
            <person name="Hane J.K."/>
            <person name="Hoede C."/>
            <person name="van de Wouw A.P."/>
            <person name="Couloux A."/>
            <person name="Dominguez V."/>
            <person name="Anthouard V."/>
            <person name="Bally P."/>
            <person name="Bourras S."/>
            <person name="Cozijnsen A.J."/>
            <person name="Ciuffetti L.M."/>
            <person name="Degrave A."/>
            <person name="Dilmaghani A."/>
            <person name="Duret L."/>
            <person name="Fudal I."/>
            <person name="Goodwin S.B."/>
            <person name="Gout L."/>
            <person name="Glaser N."/>
            <person name="Linglin J."/>
            <person name="Kema G.H.J."/>
            <person name="Lapalu N."/>
            <person name="Lawrence C.B."/>
            <person name="May K."/>
            <person name="Meyer M."/>
            <person name="Ollivier B."/>
            <person name="Poulain J."/>
            <person name="Schoch C.L."/>
            <person name="Simon A."/>
            <person name="Spatafora J.W."/>
            <person name="Stachowiak A."/>
            <person name="Turgeon B.G."/>
            <person name="Tyler B.M."/>
            <person name="Vincent D."/>
            <person name="Weissenbach J."/>
            <person name="Amselem J."/>
            <person name="Quesneville H."/>
            <person name="Oliver R.P."/>
            <person name="Wincker P."/>
            <person name="Balesdent M.-H."/>
            <person name="Howlett B.J."/>
        </authorList>
    </citation>
    <scope>NUCLEOTIDE SEQUENCE [LARGE SCALE GENOMIC DNA]</scope>
    <source>
        <strain evidence="2">JN3 / isolate v23.1.3 / race Av1-4-5-6-7-8</strain>
    </source>
</reference>
<accession>E4ZSY9</accession>
<name>E4ZSY9_LEPMJ</name>
<sequence length="50" mass="5523">MPRSSTNTPSSTSSNQIDAGYSFFFRYSQPPAIVWLLTLSPYPCTFLASS</sequence>
<dbReference type="HOGENOM" id="CLU_3125343_0_0_1"/>
<organism evidence="2">
    <name type="scientific">Leptosphaeria maculans (strain JN3 / isolate v23.1.3 / race Av1-4-5-6-7-8)</name>
    <name type="common">Blackleg fungus</name>
    <name type="synonym">Phoma lingam</name>
    <dbReference type="NCBI Taxonomy" id="985895"/>
    <lineage>
        <taxon>Eukaryota</taxon>
        <taxon>Fungi</taxon>
        <taxon>Dikarya</taxon>
        <taxon>Ascomycota</taxon>
        <taxon>Pezizomycotina</taxon>
        <taxon>Dothideomycetes</taxon>
        <taxon>Pleosporomycetidae</taxon>
        <taxon>Pleosporales</taxon>
        <taxon>Pleosporineae</taxon>
        <taxon>Leptosphaeriaceae</taxon>
        <taxon>Plenodomus</taxon>
        <taxon>Plenodomus lingam/Leptosphaeria maculans species complex</taxon>
    </lineage>
</organism>
<gene>
    <name evidence="1" type="ORF">LEMA_P120680.1</name>
</gene>
<protein>
    <submittedName>
        <fullName evidence="1">Predicted protein</fullName>
    </submittedName>
</protein>